<organism evidence="2 3">
    <name type="scientific">Ramazzottius varieornatus</name>
    <name type="common">Water bear</name>
    <name type="synonym">Tardigrade</name>
    <dbReference type="NCBI Taxonomy" id="947166"/>
    <lineage>
        <taxon>Eukaryota</taxon>
        <taxon>Metazoa</taxon>
        <taxon>Ecdysozoa</taxon>
        <taxon>Tardigrada</taxon>
        <taxon>Eutardigrada</taxon>
        <taxon>Parachela</taxon>
        <taxon>Hypsibioidea</taxon>
        <taxon>Ramazzottiidae</taxon>
        <taxon>Ramazzottius</taxon>
    </lineage>
</organism>
<gene>
    <name evidence="2" type="primary">RvY_19225</name>
    <name evidence="2" type="synonym">RvY_19225.1</name>
    <name evidence="2" type="ORF">RvY_19225-1</name>
</gene>
<dbReference type="OrthoDB" id="2414509at2759"/>
<sequence length="294" mass="32536">MSLSQPARSSKPTSQEAEVVITVPVTGAAAMRPSKSRGPQFRWAHTTAQDYLLQWIEEPGNLAKWRGAGTKSANGQRRTSKDTKIAVLQAIVDYLKINGTGNVSPDSVKYQLTALESSYRDARFLFGTTGEGVTEDDIQQKIVTLKDKVEQACPLWSRLHPVLRDSPKMVTPYAADNTDATNDVELFLLAREMDAEDEVADLNSPPATENVNDELPSTEPATSIHQVSVAELHDMPVRKKFVPFVLDSPTTSEDDFRSGMDSKRKKTKSKVPLTLSGSKKSFPTRRRFSDLLQL</sequence>
<comment type="caution">
    <text evidence="2">The sequence shown here is derived from an EMBL/GenBank/DDBJ whole genome shotgun (WGS) entry which is preliminary data.</text>
</comment>
<reference evidence="2 3" key="1">
    <citation type="journal article" date="2016" name="Nat. Commun.">
        <title>Extremotolerant tardigrade genome and improved radiotolerance of human cultured cells by tardigrade-unique protein.</title>
        <authorList>
            <person name="Hashimoto T."/>
            <person name="Horikawa D.D."/>
            <person name="Saito Y."/>
            <person name="Kuwahara H."/>
            <person name="Kozuka-Hata H."/>
            <person name="Shin-I T."/>
            <person name="Minakuchi Y."/>
            <person name="Ohishi K."/>
            <person name="Motoyama A."/>
            <person name="Aizu T."/>
            <person name="Enomoto A."/>
            <person name="Kondo K."/>
            <person name="Tanaka S."/>
            <person name="Hara Y."/>
            <person name="Koshikawa S."/>
            <person name="Sagara H."/>
            <person name="Miura T."/>
            <person name="Yokobori S."/>
            <person name="Miyagawa K."/>
            <person name="Suzuki Y."/>
            <person name="Kubo T."/>
            <person name="Oyama M."/>
            <person name="Kohara Y."/>
            <person name="Fujiyama A."/>
            <person name="Arakawa K."/>
            <person name="Katayama T."/>
            <person name="Toyoda A."/>
            <person name="Kunieda T."/>
        </authorList>
    </citation>
    <scope>NUCLEOTIDE SEQUENCE [LARGE SCALE GENOMIC DNA]</scope>
    <source>
        <strain evidence="2 3">YOKOZUNA-1</strain>
    </source>
</reference>
<proteinExistence type="predicted"/>
<feature type="region of interest" description="Disordered" evidence="1">
    <location>
        <begin position="251"/>
        <end position="294"/>
    </location>
</feature>
<evidence type="ECO:0000313" key="2">
    <source>
        <dbReference type="EMBL" id="GAV09737.1"/>
    </source>
</evidence>
<accession>A0A1D1W8Q1</accession>
<dbReference type="Proteomes" id="UP000186922">
    <property type="component" value="Unassembled WGS sequence"/>
</dbReference>
<keyword evidence="3" id="KW-1185">Reference proteome</keyword>
<evidence type="ECO:0000313" key="3">
    <source>
        <dbReference type="Proteomes" id="UP000186922"/>
    </source>
</evidence>
<dbReference type="PANTHER" id="PTHR33324:SF2">
    <property type="entry name" value="MYB_SANT-LIKE DNA-BINDING DOMAIN-CONTAINING PROTEIN"/>
    <property type="match status" value="1"/>
</dbReference>
<name>A0A1D1W8Q1_RAMVA</name>
<dbReference type="PANTHER" id="PTHR33324">
    <property type="entry name" value="EXPRESSED PROTEIN"/>
    <property type="match status" value="1"/>
</dbReference>
<evidence type="ECO:0000256" key="1">
    <source>
        <dbReference type="SAM" id="MobiDB-lite"/>
    </source>
</evidence>
<dbReference type="AlphaFoldDB" id="A0A1D1W8Q1"/>
<dbReference type="EMBL" id="BDGG01000026">
    <property type="protein sequence ID" value="GAV09737.1"/>
    <property type="molecule type" value="Genomic_DNA"/>
</dbReference>
<protein>
    <submittedName>
        <fullName evidence="2">Uncharacterized protein</fullName>
    </submittedName>
</protein>